<reference evidence="7 8" key="1">
    <citation type="submission" date="2022-01" db="EMBL/GenBank/DDBJ databases">
        <title>A chromosomal length assembly of Cordylochernes scorpioides.</title>
        <authorList>
            <person name="Zeh D."/>
            <person name="Zeh J."/>
        </authorList>
    </citation>
    <scope>NUCLEOTIDE SEQUENCE [LARGE SCALE GENOMIC DNA]</scope>
    <source>
        <strain evidence="7">IN4F17</strain>
        <tissue evidence="7">Whole Body</tissue>
    </source>
</reference>
<protein>
    <recommendedName>
        <fullName evidence="9">Cysteine sulfinic acid decarboxylase</fullName>
    </recommendedName>
</protein>
<dbReference type="PANTHER" id="PTHR45677">
    <property type="entry name" value="GLUTAMATE DECARBOXYLASE-RELATED"/>
    <property type="match status" value="1"/>
</dbReference>
<sequence length="535" mass="60276">MEESWEFLRQLTREILDGGEVLTPGEKVIDFLHPEQLEERLDLNVSKEGSSREELLEACRTVIRYSLKTCHPMFLSRLYKGVDGYGLGGAWLTEALNTTQTTYEVGPAFTLVEKSVIQQLRTEAVGWDKGDGLFCPGGSLANMFAMALARHRACPEVKSRGMRAFQPLVCYASDQGHYSTKKGASFMGFGTDNVHIIPTDDRGRMIPEELDLAMRQDIEQVSYLSYFSLVYVTTVYLQLSTTCSEKYNSIQIFYNSYVVYIKTVAQGKQPLMVCATSGTTVLGAYDPLEPVGRVCRAHGVWLHVDAAWGGSVLLSRRHRGLMAGLAEYADSVAWNLHKMASSPLQCSLLLCRHETILVVQGLLFKCNANNAEYLFQEDKYYDTQYDTGDESIQCGRKVDAFKLWLGLKAHGMGGMEVLVDKAFETSRYLLKLVQTTEGFRPVLPEFECTNICFWYIPPSLRGLPEDDHFWNKMSKVAPEIKRRLVMEGRMLIDYHPITSKSMVNCFRVPLHCIPVPSAKDMDFLVAEIARVASDL</sequence>
<dbReference type="SUPFAM" id="SSF53383">
    <property type="entry name" value="PLP-dependent transferases"/>
    <property type="match status" value="1"/>
</dbReference>
<evidence type="ECO:0000256" key="5">
    <source>
        <dbReference type="ARBA" id="ARBA00023239"/>
    </source>
</evidence>
<evidence type="ECO:0000256" key="3">
    <source>
        <dbReference type="ARBA" id="ARBA00022793"/>
    </source>
</evidence>
<keyword evidence="4 6" id="KW-0663">Pyridoxal phosphate</keyword>
<evidence type="ECO:0008006" key="9">
    <source>
        <dbReference type="Google" id="ProtNLM"/>
    </source>
</evidence>
<keyword evidence="5 6" id="KW-0456">Lyase</keyword>
<dbReference type="Gene3D" id="3.90.1150.170">
    <property type="match status" value="1"/>
</dbReference>
<dbReference type="Proteomes" id="UP001235939">
    <property type="component" value="Chromosome 20"/>
</dbReference>
<dbReference type="InterPro" id="IPR015421">
    <property type="entry name" value="PyrdxlP-dep_Trfase_major"/>
</dbReference>
<accession>A0ABY6LMV7</accession>
<evidence type="ECO:0000256" key="4">
    <source>
        <dbReference type="ARBA" id="ARBA00022898"/>
    </source>
</evidence>
<dbReference type="PANTHER" id="PTHR45677:SF8">
    <property type="entry name" value="CYSTEINE SULFINIC ACID DECARBOXYLASE"/>
    <property type="match status" value="1"/>
</dbReference>
<dbReference type="Gene3D" id="3.90.1150.10">
    <property type="entry name" value="Aspartate Aminotransferase, domain 1"/>
    <property type="match status" value="1"/>
</dbReference>
<dbReference type="Gene3D" id="3.40.640.10">
    <property type="entry name" value="Type I PLP-dependent aspartate aminotransferase-like (Major domain)"/>
    <property type="match status" value="1"/>
</dbReference>
<evidence type="ECO:0000256" key="2">
    <source>
        <dbReference type="ARBA" id="ARBA00009533"/>
    </source>
</evidence>
<dbReference type="InterPro" id="IPR015424">
    <property type="entry name" value="PyrdxlP-dep_Trfase"/>
</dbReference>
<evidence type="ECO:0000256" key="1">
    <source>
        <dbReference type="ARBA" id="ARBA00001933"/>
    </source>
</evidence>
<gene>
    <name evidence="7" type="ORF">LAZ67_20001842</name>
</gene>
<evidence type="ECO:0000256" key="6">
    <source>
        <dbReference type="RuleBase" id="RU000382"/>
    </source>
</evidence>
<dbReference type="InterPro" id="IPR002129">
    <property type="entry name" value="PyrdxlP-dep_de-COase"/>
</dbReference>
<keyword evidence="3" id="KW-0210">Decarboxylase</keyword>
<keyword evidence="8" id="KW-1185">Reference proteome</keyword>
<dbReference type="InterPro" id="IPR015422">
    <property type="entry name" value="PyrdxlP-dep_Trfase_small"/>
</dbReference>
<comment type="similarity">
    <text evidence="2 6">Belongs to the group II decarboxylase family.</text>
</comment>
<organism evidence="7 8">
    <name type="scientific">Cordylochernes scorpioides</name>
    <dbReference type="NCBI Taxonomy" id="51811"/>
    <lineage>
        <taxon>Eukaryota</taxon>
        <taxon>Metazoa</taxon>
        <taxon>Ecdysozoa</taxon>
        <taxon>Arthropoda</taxon>
        <taxon>Chelicerata</taxon>
        <taxon>Arachnida</taxon>
        <taxon>Pseudoscorpiones</taxon>
        <taxon>Cheliferoidea</taxon>
        <taxon>Chernetidae</taxon>
        <taxon>Cordylochernes</taxon>
    </lineage>
</organism>
<dbReference type="EMBL" id="CP092882">
    <property type="protein sequence ID" value="UYV81661.1"/>
    <property type="molecule type" value="Genomic_DNA"/>
</dbReference>
<proteinExistence type="inferred from homology"/>
<comment type="cofactor">
    <cofactor evidence="1 6">
        <name>pyridoxal 5'-phosphate</name>
        <dbReference type="ChEBI" id="CHEBI:597326"/>
    </cofactor>
</comment>
<name>A0ABY6LMV7_9ARAC</name>
<dbReference type="Pfam" id="PF00282">
    <property type="entry name" value="Pyridoxal_deC"/>
    <property type="match status" value="2"/>
</dbReference>
<evidence type="ECO:0000313" key="8">
    <source>
        <dbReference type="Proteomes" id="UP001235939"/>
    </source>
</evidence>
<evidence type="ECO:0000313" key="7">
    <source>
        <dbReference type="EMBL" id="UYV81661.1"/>
    </source>
</evidence>